<dbReference type="Pfam" id="PF02752">
    <property type="entry name" value="Arrestin_C"/>
    <property type="match status" value="1"/>
</dbReference>
<feature type="compositionally biased region" description="Low complexity" evidence="1">
    <location>
        <begin position="217"/>
        <end position="244"/>
    </location>
</feature>
<dbReference type="GO" id="GO:0030674">
    <property type="term" value="F:protein-macromolecule adaptor activity"/>
    <property type="evidence" value="ECO:0007669"/>
    <property type="project" value="TreeGrafter"/>
</dbReference>
<dbReference type="Gene3D" id="2.60.40.640">
    <property type="match status" value="2"/>
</dbReference>
<dbReference type="InterPro" id="IPR050357">
    <property type="entry name" value="Arrestin_domain-protein"/>
</dbReference>
<dbReference type="SUPFAM" id="SSF81296">
    <property type="entry name" value="E set domains"/>
    <property type="match status" value="2"/>
</dbReference>
<dbReference type="InterPro" id="IPR011022">
    <property type="entry name" value="Arrestin_C-like"/>
</dbReference>
<name>A0A9P8A8I2_MORAP</name>
<feature type="compositionally biased region" description="Low complexity" evidence="1">
    <location>
        <begin position="975"/>
        <end position="985"/>
    </location>
</feature>
<feature type="compositionally biased region" description="Low complexity" evidence="1">
    <location>
        <begin position="141"/>
        <end position="151"/>
    </location>
</feature>
<organism evidence="3 4">
    <name type="scientific">Mortierella alpina</name>
    <name type="common">Oleaginous fungus</name>
    <name type="synonym">Mortierella renispora</name>
    <dbReference type="NCBI Taxonomy" id="64518"/>
    <lineage>
        <taxon>Eukaryota</taxon>
        <taxon>Fungi</taxon>
        <taxon>Fungi incertae sedis</taxon>
        <taxon>Mucoromycota</taxon>
        <taxon>Mortierellomycotina</taxon>
        <taxon>Mortierellomycetes</taxon>
        <taxon>Mortierellales</taxon>
        <taxon>Mortierellaceae</taxon>
        <taxon>Mortierella</taxon>
    </lineage>
</organism>
<feature type="region of interest" description="Disordered" evidence="1">
    <location>
        <begin position="175"/>
        <end position="285"/>
    </location>
</feature>
<evidence type="ECO:0000313" key="3">
    <source>
        <dbReference type="EMBL" id="KAG9324386.1"/>
    </source>
</evidence>
<feature type="region of interest" description="Disordered" evidence="1">
    <location>
        <begin position="1327"/>
        <end position="1355"/>
    </location>
</feature>
<dbReference type="InterPro" id="IPR014752">
    <property type="entry name" value="Arrestin-like_C"/>
</dbReference>
<evidence type="ECO:0000259" key="2">
    <source>
        <dbReference type="SMART" id="SM01017"/>
    </source>
</evidence>
<accession>A0A9P8A8I2</accession>
<feature type="region of interest" description="Disordered" evidence="1">
    <location>
        <begin position="920"/>
        <end position="1014"/>
    </location>
</feature>
<feature type="region of interest" description="Disordered" evidence="1">
    <location>
        <begin position="851"/>
        <end position="907"/>
    </location>
</feature>
<dbReference type="Proteomes" id="UP000717515">
    <property type="component" value="Unassembled WGS sequence"/>
</dbReference>
<feature type="compositionally biased region" description="Polar residues" evidence="1">
    <location>
        <begin position="1330"/>
        <end position="1339"/>
    </location>
</feature>
<dbReference type="GO" id="GO:0031625">
    <property type="term" value="F:ubiquitin protein ligase binding"/>
    <property type="evidence" value="ECO:0007669"/>
    <property type="project" value="TreeGrafter"/>
</dbReference>
<dbReference type="SMART" id="SM01017">
    <property type="entry name" value="Arrestin_C"/>
    <property type="match status" value="1"/>
</dbReference>
<dbReference type="PANTHER" id="PTHR11188:SF17">
    <property type="entry name" value="FI21816P1"/>
    <property type="match status" value="1"/>
</dbReference>
<feature type="region of interest" description="Disordered" evidence="1">
    <location>
        <begin position="1033"/>
        <end position="1066"/>
    </location>
</feature>
<feature type="compositionally biased region" description="Polar residues" evidence="1">
    <location>
        <begin position="1036"/>
        <end position="1058"/>
    </location>
</feature>
<feature type="compositionally biased region" description="Polar residues" evidence="1">
    <location>
        <begin position="996"/>
        <end position="1005"/>
    </location>
</feature>
<feature type="compositionally biased region" description="Polar residues" evidence="1">
    <location>
        <begin position="935"/>
        <end position="965"/>
    </location>
</feature>
<dbReference type="GO" id="GO:0005829">
    <property type="term" value="C:cytosol"/>
    <property type="evidence" value="ECO:0007669"/>
    <property type="project" value="TreeGrafter"/>
</dbReference>
<feature type="region of interest" description="Disordered" evidence="1">
    <location>
        <begin position="64"/>
        <end position="156"/>
    </location>
</feature>
<evidence type="ECO:0000256" key="1">
    <source>
        <dbReference type="SAM" id="MobiDB-lite"/>
    </source>
</evidence>
<protein>
    <recommendedName>
        <fullName evidence="2">Arrestin C-terminal-like domain-containing protein</fullName>
    </recommendedName>
</protein>
<comment type="caution">
    <text evidence="3">The sequence shown here is derived from an EMBL/GenBank/DDBJ whole genome shotgun (WGS) entry which is preliminary data.</text>
</comment>
<sequence>MTGQQRYNYYAAGNIPMDRPGYQGISALGQTPISVGITASALPRPASAGSPVVRANTMYIPHAGSPVAMHQQPTYPRPPYPRYSEHDYDEHQQRQYEQYEQRSRYYREATPSLPSLQDYQPRRAASTLQHRPSAYQVAHGSSPQPRPLQSPRQHHISQLHAQHSLNLGSQSRLPISRDQLPTAPSPPASSATEPVPVYPESAETEPQSSSSLHGPFSEAAASSSSLPLSESALSSTSQTLESQPAQYLSRSNTHSSKSTGSPVATERLARLTPPAPEATSRYQPPVILHNPYNSSSLSLNTLARSGTQSQWDPTGCAMVMQAKSRAALANSYSRQFTLSSIPANEEVPPLPGKMASKTGKVRIQLTFDRPFFNAGGELSGRLEVQCSSSRSVMLADMIIELLGYEALAKDHLAPKVFHKTVLRLQDIRHPSQAVQEHIDPDAEGYWMARKGRTIFPFRLNIQDTLPNSYDSKLGHVRYAVSAIALMKANHHKEIVNHTREVFIYETWTTDDIAQARRKSVKADTSKRLFMGGEGSLEMYAELTRTMVSSGGIVYVNVGVKNLTKKKIMGIKLSLWRHIAAAHTRSSMNSQLSSNGGPREQDNVKNYSEIIYKGEDYAFDNDDPRVVVLPVYIPSGVYSLRNTSYLHVQFFVQVSLMASMSKALAVELPIYIAHASSWSDPPPRIPRDFCFPLHEDKPVKKNKTGVFTKKKPSGIAVHSTGSTCSASSLVGLKKSINSNGCLNSAGTSASAPTSLSGTPNNSDAGATDGSSSRPRTQRSTLKDPDSPTSVLDFSQAGNLFVVNPDAASIFNGSDARSLLKQPLATRSAPSQRVLSTDPAALSDFASPLDRSAPLTLYDQDQPKDRYDDHGYAYDDGEQDFDMSRSVNTSHSSTTRKDHEKPKSGKMGLRKTLAKLSIAIPSHSTHASPNMGKVSRLSPNARITATTPRSTKSLSMTSTDDLNSPGSDSPLGDLPLSRQSSGSSMGSFNHVFDKASRKSSIGSTRVMTVSPGPVSPDLNYRGQPRIAPSHLGSVVHSAANSPGHSASHSRAASPTFQPSASPIMDDGHRDHITRENLERLDQLGNTSTIPDIRVPGGTPIMEEMDHEVRLIAGTDTEHGSFSGSGEIMDTGGMSYSLAMPGPYAEAWDSGRELSNTMATFSEQDQELQTARGIRDEYYYGRSTPSSEVSSGLSRAPLLAQELINGDGNTYNTARQTHSELVAVDPYVDEPIAPVSEAYGGMTGQFRDLELGGSAYEGQVRQSPQDVLQESGERPLWDSASLYEHAVPEHQHVVHLDQGMALSPSAMQDSFKSTEPPASTLFNQLPMGLILTPRQSPRQSPGHSPDRHYHTDQYPPKY</sequence>
<evidence type="ECO:0000313" key="4">
    <source>
        <dbReference type="Proteomes" id="UP000717515"/>
    </source>
</evidence>
<feature type="compositionally biased region" description="Basic and acidic residues" evidence="1">
    <location>
        <begin position="83"/>
        <end position="107"/>
    </location>
</feature>
<proteinExistence type="predicted"/>
<dbReference type="InterPro" id="IPR014756">
    <property type="entry name" value="Ig_E-set"/>
</dbReference>
<feature type="region of interest" description="Disordered" evidence="1">
    <location>
        <begin position="746"/>
        <end position="788"/>
    </location>
</feature>
<gene>
    <name evidence="3" type="ORF">KVV02_008590</name>
</gene>
<feature type="compositionally biased region" description="Polar residues" evidence="1">
    <location>
        <begin position="245"/>
        <end position="262"/>
    </location>
</feature>
<feature type="compositionally biased region" description="Basic and acidic residues" evidence="1">
    <location>
        <begin position="859"/>
        <end position="871"/>
    </location>
</feature>
<dbReference type="EMBL" id="JAIFTL010000068">
    <property type="protein sequence ID" value="KAG9324386.1"/>
    <property type="molecule type" value="Genomic_DNA"/>
</dbReference>
<feature type="compositionally biased region" description="Polar residues" evidence="1">
    <location>
        <begin position="746"/>
        <end position="778"/>
    </location>
</feature>
<feature type="domain" description="Arrestin C-terminal-like" evidence="2">
    <location>
        <begin position="532"/>
        <end position="676"/>
    </location>
</feature>
<reference evidence="3" key="1">
    <citation type="submission" date="2021-07" db="EMBL/GenBank/DDBJ databases">
        <title>Draft genome of Mortierella alpina, strain LL118, isolated from an aspen leaf litter sample.</title>
        <authorList>
            <person name="Yang S."/>
            <person name="Vinatzer B.A."/>
        </authorList>
    </citation>
    <scope>NUCLEOTIDE SEQUENCE</scope>
    <source>
        <strain evidence="3">LL118</strain>
    </source>
</reference>
<dbReference type="GO" id="GO:0070086">
    <property type="term" value="P:ubiquitin-dependent endocytosis"/>
    <property type="evidence" value="ECO:0007669"/>
    <property type="project" value="TreeGrafter"/>
</dbReference>
<dbReference type="PANTHER" id="PTHR11188">
    <property type="entry name" value="ARRESTIN DOMAIN CONTAINING PROTEIN"/>
    <property type="match status" value="1"/>
</dbReference>
<dbReference type="GO" id="GO:0005886">
    <property type="term" value="C:plasma membrane"/>
    <property type="evidence" value="ECO:0007669"/>
    <property type="project" value="TreeGrafter"/>
</dbReference>